<evidence type="ECO:0000313" key="1">
    <source>
        <dbReference type="EMBL" id="KAJ3548056.1"/>
    </source>
</evidence>
<dbReference type="EMBL" id="JANRMS010000059">
    <property type="protein sequence ID" value="KAJ3548056.1"/>
    <property type="molecule type" value="Genomic_DNA"/>
</dbReference>
<sequence>MRFSHQQAVAIALYLATNIGVAYTSNIYAFNTKRSLQVGAQDPDTGKIIHSGCNSIDTPVFPIRSPNVLRTFSTPRNGTALAAAGWWDGTKVLASIFFQNIDGDIANCFYVCNMSSGQFVRTGESYPSRLARVDSVHEKSGLSVQLLGEEDGYRLFYHNADMQVMMISLKPDTKIWVDSGTVSPDTSLGLALQSTYRPDQDISVAFPRGSRDVEVARLAKDNLWQLETFPRPLNGSATNETTPSRIKFNETLIPEFVLPYWDPDTPAIGHSVTKHGLRELYYIGTDKTLYQARESDIDGKWTLGPNGSQSTWPRADERRGGLAIVSAPNASGEVWIYYWVDGAMMQAHKSDSDVWDSASALPVNLTDHEKPDDRGKDVRPSSWSTEAKAGVGVGISVGALLAVVSIWFLVHRRAALHSGPGIQAKGVGSGSHSDLPEVCIVQRVEPIAVQSTESSAEQRPVELEQPAAVHELVGQPGQ</sequence>
<reference evidence="1" key="1">
    <citation type="submission" date="2022-08" db="EMBL/GenBank/DDBJ databases">
        <title>Genome Sequence of Fusarium decemcellulare.</title>
        <authorList>
            <person name="Buettner E."/>
        </authorList>
    </citation>
    <scope>NUCLEOTIDE SEQUENCE</scope>
    <source>
        <strain evidence="1">Babe19</strain>
    </source>
</reference>
<keyword evidence="2" id="KW-1185">Reference proteome</keyword>
<evidence type="ECO:0000313" key="2">
    <source>
        <dbReference type="Proteomes" id="UP001148629"/>
    </source>
</evidence>
<comment type="caution">
    <text evidence="1">The sequence shown here is derived from an EMBL/GenBank/DDBJ whole genome shotgun (WGS) entry which is preliminary data.</text>
</comment>
<accession>A0ACC1SX79</accession>
<proteinExistence type="predicted"/>
<name>A0ACC1SX79_9HYPO</name>
<organism evidence="1 2">
    <name type="scientific">Fusarium decemcellulare</name>
    <dbReference type="NCBI Taxonomy" id="57161"/>
    <lineage>
        <taxon>Eukaryota</taxon>
        <taxon>Fungi</taxon>
        <taxon>Dikarya</taxon>
        <taxon>Ascomycota</taxon>
        <taxon>Pezizomycotina</taxon>
        <taxon>Sordariomycetes</taxon>
        <taxon>Hypocreomycetidae</taxon>
        <taxon>Hypocreales</taxon>
        <taxon>Nectriaceae</taxon>
        <taxon>Fusarium</taxon>
        <taxon>Fusarium decemcellulare species complex</taxon>
    </lineage>
</organism>
<dbReference type="Proteomes" id="UP001148629">
    <property type="component" value="Unassembled WGS sequence"/>
</dbReference>
<protein>
    <submittedName>
        <fullName evidence="1">Uncharacterized protein</fullName>
    </submittedName>
</protein>
<gene>
    <name evidence="1" type="ORF">NM208_g1186</name>
</gene>